<accession>A0A3G9G6M7</accession>
<dbReference type="OrthoDB" id="8447058at2"/>
<sequence>MADGNPFFDPFGLWRFAPHTLTQDILRGWSLISITENNSSAPDTERRIVEQESYGRQIGKLSAAVLCLIDDLPADQRDKEAYKELRDLVKRINALKAESASQRLDRWKDDLTRLKTFNPAEYERQIRELKALLG</sequence>
<name>A0A3G9G6M7_9CAUL</name>
<dbReference type="AlphaFoldDB" id="A0A3G9G6M7"/>
<reference evidence="2" key="1">
    <citation type="journal article" date="2017" name="Biotechnol. Biofuels">
        <title>Evaluation of environmental bacterial communities as a factor affecting the growth of duckweed Lemna minor.</title>
        <authorList>
            <person name="Ishizawa H."/>
            <person name="Kuroda M."/>
            <person name="Morikawa M."/>
            <person name="Ike M."/>
        </authorList>
    </citation>
    <scope>NUCLEOTIDE SEQUENCE [LARGE SCALE GENOMIC DNA]</scope>
    <source>
        <strain evidence="2">M6</strain>
    </source>
</reference>
<gene>
    <name evidence="1" type="ORF">EM6_1259</name>
</gene>
<evidence type="ECO:0000313" key="1">
    <source>
        <dbReference type="EMBL" id="BBF80674.1"/>
    </source>
</evidence>
<dbReference type="EMBL" id="AP018827">
    <property type="protein sequence ID" value="BBF80674.1"/>
    <property type="molecule type" value="Genomic_DNA"/>
</dbReference>
<dbReference type="RefSeq" id="WP_126421150.1">
    <property type="nucleotide sequence ID" value="NZ_AP018827.1"/>
</dbReference>
<protein>
    <submittedName>
        <fullName evidence="1">Uncharacterized protein</fullName>
    </submittedName>
</protein>
<dbReference type="Proteomes" id="UP000278756">
    <property type="component" value="Chromosome 1"/>
</dbReference>
<evidence type="ECO:0000313" key="2">
    <source>
        <dbReference type="Proteomes" id="UP000278756"/>
    </source>
</evidence>
<proteinExistence type="predicted"/>
<organism evidence="1 2">
    <name type="scientific">Asticcacaulis excentricus</name>
    <dbReference type="NCBI Taxonomy" id="78587"/>
    <lineage>
        <taxon>Bacteria</taxon>
        <taxon>Pseudomonadati</taxon>
        <taxon>Pseudomonadota</taxon>
        <taxon>Alphaproteobacteria</taxon>
        <taxon>Caulobacterales</taxon>
        <taxon>Caulobacteraceae</taxon>
        <taxon>Asticcacaulis</taxon>
    </lineage>
</organism>
<reference evidence="2" key="2">
    <citation type="journal article" date="2017" name="Plant Physiol. Biochem.">
        <title>Differential oxidative and antioxidative response of duckweed Lemna minor toward plant growth promoting/inhibiting bacteria.</title>
        <authorList>
            <person name="Ishizawa H."/>
            <person name="Kuroda M."/>
            <person name="Morikawa M."/>
            <person name="Ike M."/>
        </authorList>
    </citation>
    <scope>NUCLEOTIDE SEQUENCE [LARGE SCALE GENOMIC DNA]</scope>
    <source>
        <strain evidence="2">M6</strain>
    </source>
</reference>